<reference evidence="1" key="1">
    <citation type="submission" date="2018-05" db="EMBL/GenBank/DDBJ databases">
        <authorList>
            <person name="Lanie J.A."/>
            <person name="Ng W.-L."/>
            <person name="Kazmierczak K.M."/>
            <person name="Andrzejewski T.M."/>
            <person name="Davidsen T.M."/>
            <person name="Wayne K.J."/>
            <person name="Tettelin H."/>
            <person name="Glass J.I."/>
            <person name="Rusch D."/>
            <person name="Podicherti R."/>
            <person name="Tsui H.-C.T."/>
            <person name="Winkler M.E."/>
        </authorList>
    </citation>
    <scope>NUCLEOTIDE SEQUENCE</scope>
</reference>
<gene>
    <name evidence="1" type="ORF">METZ01_LOCUS31672</name>
</gene>
<proteinExistence type="predicted"/>
<accession>A0A381QIP3</accession>
<protein>
    <submittedName>
        <fullName evidence="1">Uncharacterized protein</fullName>
    </submittedName>
</protein>
<evidence type="ECO:0000313" key="1">
    <source>
        <dbReference type="EMBL" id="SUZ78818.1"/>
    </source>
</evidence>
<sequence length="108" mass="11287">VHCSAADDRNDAAALPLQHGLGELAGDLQSPEHANAEHLFPVGVLGLKDGNLAGGREQVPLAQPSVVDQHVHRAELVHGGLVGGLDGLGIADVHRRYQDIVLAALKLF</sequence>
<dbReference type="EMBL" id="UINC01001368">
    <property type="protein sequence ID" value="SUZ78818.1"/>
    <property type="molecule type" value="Genomic_DNA"/>
</dbReference>
<dbReference type="AlphaFoldDB" id="A0A381QIP3"/>
<name>A0A381QIP3_9ZZZZ</name>
<organism evidence="1">
    <name type="scientific">marine metagenome</name>
    <dbReference type="NCBI Taxonomy" id="408172"/>
    <lineage>
        <taxon>unclassified sequences</taxon>
        <taxon>metagenomes</taxon>
        <taxon>ecological metagenomes</taxon>
    </lineage>
</organism>
<feature type="non-terminal residue" evidence="1">
    <location>
        <position position="1"/>
    </location>
</feature>